<evidence type="ECO:0000313" key="4">
    <source>
        <dbReference type="EnsemblMetazoa" id="XP_019772644.1"/>
    </source>
</evidence>
<name>A0AAR5QHD5_DENPD</name>
<dbReference type="InterPro" id="IPR043971">
    <property type="entry name" value="FUZ/MON1/HPS1_longin_2"/>
</dbReference>
<dbReference type="Proteomes" id="UP000019118">
    <property type="component" value="Unassembled WGS sequence"/>
</dbReference>
<dbReference type="GeneID" id="109546211"/>
<dbReference type="AlphaFoldDB" id="A0AAR5QHD5"/>
<dbReference type="GO" id="GO:0031085">
    <property type="term" value="C:BLOC-3 complex"/>
    <property type="evidence" value="ECO:0007669"/>
    <property type="project" value="TreeGrafter"/>
</dbReference>
<accession>A0AAR5QHD5</accession>
<dbReference type="InterPro" id="IPR043970">
    <property type="entry name" value="FUZ/MON1/HPS1_longin_3"/>
</dbReference>
<dbReference type="CTD" id="3257"/>
<dbReference type="GO" id="GO:0005085">
    <property type="term" value="F:guanyl-nucleotide exchange factor activity"/>
    <property type="evidence" value="ECO:0007669"/>
    <property type="project" value="TreeGrafter"/>
</dbReference>
<reference evidence="4" key="2">
    <citation type="submission" date="2024-08" db="UniProtKB">
        <authorList>
            <consortium name="EnsemblMetazoa"/>
        </authorList>
    </citation>
    <scope>IDENTIFICATION</scope>
</reference>
<dbReference type="PANTHER" id="PTHR12761">
    <property type="entry name" value="HERMANSKY-PUDLAK SYNDROME PROTEIN 1"/>
    <property type="match status" value="1"/>
</dbReference>
<feature type="domain" description="FUZ/MON1/HPS1 third Longin" evidence="3">
    <location>
        <begin position="429"/>
        <end position="572"/>
    </location>
</feature>
<keyword evidence="5" id="KW-1185">Reference proteome</keyword>
<evidence type="ECO:0000259" key="3">
    <source>
        <dbReference type="Pfam" id="PF19038"/>
    </source>
</evidence>
<dbReference type="EnsemblMetazoa" id="XM_019917085.1">
    <property type="protein sequence ID" value="XP_019772644.1"/>
    <property type="gene ID" value="LOC109546211"/>
</dbReference>
<dbReference type="PANTHER" id="PTHR12761:SF1">
    <property type="entry name" value="BLOC-3 COMPLEX MEMBER HPS1"/>
    <property type="match status" value="1"/>
</dbReference>
<dbReference type="Pfam" id="PF19036">
    <property type="entry name" value="Fuz_longin_1"/>
    <property type="match status" value="1"/>
</dbReference>
<evidence type="ECO:0000313" key="5">
    <source>
        <dbReference type="Proteomes" id="UP000019118"/>
    </source>
</evidence>
<dbReference type="Pfam" id="PF19037">
    <property type="entry name" value="Fuz_longin_2"/>
    <property type="match status" value="1"/>
</dbReference>
<dbReference type="Pfam" id="PF19038">
    <property type="entry name" value="Fuz_longin_3"/>
    <property type="match status" value="1"/>
</dbReference>
<feature type="domain" description="FUZ/MON1/HPS1 second Longin" evidence="2">
    <location>
        <begin position="186"/>
        <end position="277"/>
    </location>
</feature>
<protein>
    <recommendedName>
        <fullName evidence="6">Hermansky-Pudlak syndrome 1 protein homolog</fullName>
    </recommendedName>
</protein>
<dbReference type="GO" id="GO:0016192">
    <property type="term" value="P:vesicle-mediated transport"/>
    <property type="evidence" value="ECO:0007669"/>
    <property type="project" value="InterPro"/>
</dbReference>
<sequence>MDCLMIFNHLNDLIFTKHNAIFEEHIKNLALAQGLILKEQLEETLDSNVFIQLFSPIVSSHRIMHFQFGNSYTTIQFHTDFKLQFREFMDYVFIVISGEKVAYLIDMFVTFARYLCGPEIYQLRTNNCKSTLYTRLIDQWLLLRNRDQAVFVEGLEQLIINNDISATCLQSLKESIAKLSVHPECSKIHALLFVDNKCLSLYSSTPAKELAPADILFLIILTHCVSEESGHLESFQVLLSGSDVEPKCLPHAVHVVELFPQVFLVYLVEMGDPLVSATLFETFHHLHRLRFIQVQREMASIQMGYENVDLSIRKLNGYLKKCKVKNLESSQKQLIKKWDVLKGKYREYLKTLSNEALLRAESLAMNLLDSLKEIHNLTAVDDSILKCSAAHVLQAIPKVRQDLADFNEYFLVKGIKNFSLGSYLEEFPGLVHFLYIDRNTHKVTTPSLDMQAEKAEFIQKKIWSMVTFAHSHLQEGHTAIIWKDTIFTYGYFLWFEDSSGDSLKFTLTPDLGSKIPGILHEDYYMKLKTAMHPKLPAQKVRAYELFVMYLGLVTASSVLEQTRKLASTIWELKSLPTHVINLI</sequence>
<dbReference type="InterPro" id="IPR026053">
    <property type="entry name" value="HPS1"/>
</dbReference>
<dbReference type="InterPro" id="IPR043972">
    <property type="entry name" value="FUZ/MON1/HPS1_longin_1"/>
</dbReference>
<organism evidence="4 5">
    <name type="scientific">Dendroctonus ponderosae</name>
    <name type="common">Mountain pine beetle</name>
    <dbReference type="NCBI Taxonomy" id="77166"/>
    <lineage>
        <taxon>Eukaryota</taxon>
        <taxon>Metazoa</taxon>
        <taxon>Ecdysozoa</taxon>
        <taxon>Arthropoda</taxon>
        <taxon>Hexapoda</taxon>
        <taxon>Insecta</taxon>
        <taxon>Pterygota</taxon>
        <taxon>Neoptera</taxon>
        <taxon>Endopterygota</taxon>
        <taxon>Coleoptera</taxon>
        <taxon>Polyphaga</taxon>
        <taxon>Cucujiformia</taxon>
        <taxon>Curculionidae</taxon>
        <taxon>Scolytinae</taxon>
        <taxon>Dendroctonus</taxon>
    </lineage>
</organism>
<reference evidence="5" key="1">
    <citation type="journal article" date="2013" name="Genome Biol.">
        <title>Draft genome of the mountain pine beetle, Dendroctonus ponderosae Hopkins, a major forest pest.</title>
        <authorList>
            <person name="Keeling C.I."/>
            <person name="Yuen M.M."/>
            <person name="Liao N.Y."/>
            <person name="Docking T.R."/>
            <person name="Chan S.K."/>
            <person name="Taylor G.A."/>
            <person name="Palmquist D.L."/>
            <person name="Jackman S.D."/>
            <person name="Nguyen A."/>
            <person name="Li M."/>
            <person name="Henderson H."/>
            <person name="Janes J.K."/>
            <person name="Zhao Y."/>
            <person name="Pandoh P."/>
            <person name="Moore R."/>
            <person name="Sperling F.A."/>
            <person name="Huber D.P."/>
            <person name="Birol I."/>
            <person name="Jones S.J."/>
            <person name="Bohlmann J."/>
        </authorList>
    </citation>
    <scope>NUCLEOTIDE SEQUENCE</scope>
</reference>
<feature type="domain" description="FUZ/MON1/HPS1 first Longin" evidence="1">
    <location>
        <begin position="3"/>
        <end position="129"/>
    </location>
</feature>
<evidence type="ECO:0000259" key="1">
    <source>
        <dbReference type="Pfam" id="PF19036"/>
    </source>
</evidence>
<evidence type="ECO:0000259" key="2">
    <source>
        <dbReference type="Pfam" id="PF19037"/>
    </source>
</evidence>
<proteinExistence type="predicted"/>
<evidence type="ECO:0008006" key="6">
    <source>
        <dbReference type="Google" id="ProtNLM"/>
    </source>
</evidence>